<dbReference type="HOGENOM" id="CLU_1816913_0_0_1"/>
<accession>D8PMP6</accession>
<dbReference type="Proteomes" id="UP000007431">
    <property type="component" value="Unassembled WGS sequence"/>
</dbReference>
<gene>
    <name evidence="2" type="ORF">SCHCODRAFT_9992</name>
</gene>
<dbReference type="EMBL" id="GL377302">
    <property type="protein sequence ID" value="EFJ03527.1"/>
    <property type="molecule type" value="Genomic_DNA"/>
</dbReference>
<dbReference type="RefSeq" id="XP_003038429.1">
    <property type="nucleotide sequence ID" value="XM_003038383.1"/>
</dbReference>
<protein>
    <submittedName>
        <fullName evidence="2">Expressed protein</fullName>
    </submittedName>
</protein>
<keyword evidence="3" id="KW-1185">Reference proteome</keyword>
<sequence>MCIQGLLLVYRGVILHRTRIQDYSECRLRWVLEGKMASIVIEKSPRFVMIIQRTHHPRSCATLSPWGARVPSLDRSAILAVHPSSRPAIGRHSSGLAQIRGQGLPASDGAFALDSCESISPKRESEGPATSLPRASRHSPHA</sequence>
<dbReference type="KEGG" id="scm:SCHCO_09992"/>
<dbReference type="VEuPathDB" id="FungiDB:SCHCODRAFT_09992"/>
<name>D8PMP6_SCHCM</name>
<evidence type="ECO:0000256" key="1">
    <source>
        <dbReference type="SAM" id="MobiDB-lite"/>
    </source>
</evidence>
<dbReference type="InParanoid" id="D8PMP6"/>
<organism evidence="3">
    <name type="scientific">Schizophyllum commune (strain H4-8 / FGSC 9210)</name>
    <name type="common">Split gill fungus</name>
    <dbReference type="NCBI Taxonomy" id="578458"/>
    <lineage>
        <taxon>Eukaryota</taxon>
        <taxon>Fungi</taxon>
        <taxon>Dikarya</taxon>
        <taxon>Basidiomycota</taxon>
        <taxon>Agaricomycotina</taxon>
        <taxon>Agaricomycetes</taxon>
        <taxon>Agaricomycetidae</taxon>
        <taxon>Agaricales</taxon>
        <taxon>Schizophyllaceae</taxon>
        <taxon>Schizophyllum</taxon>
    </lineage>
</organism>
<dbReference type="AlphaFoldDB" id="D8PMP6"/>
<dbReference type="OrthoDB" id="10437346at2759"/>
<proteinExistence type="predicted"/>
<evidence type="ECO:0000313" key="3">
    <source>
        <dbReference type="Proteomes" id="UP000007431"/>
    </source>
</evidence>
<dbReference type="GeneID" id="9597511"/>
<evidence type="ECO:0000313" key="2">
    <source>
        <dbReference type="EMBL" id="EFJ03527.1"/>
    </source>
</evidence>
<reference evidence="2 3" key="1">
    <citation type="journal article" date="2010" name="Nat. Biotechnol.">
        <title>Genome sequence of the model mushroom Schizophyllum commune.</title>
        <authorList>
            <person name="Ohm R.A."/>
            <person name="de Jong J.F."/>
            <person name="Lugones L.G."/>
            <person name="Aerts A."/>
            <person name="Kothe E."/>
            <person name="Stajich J.E."/>
            <person name="de Vries R.P."/>
            <person name="Record E."/>
            <person name="Levasseur A."/>
            <person name="Baker S.E."/>
            <person name="Bartholomew K.A."/>
            <person name="Coutinho P.M."/>
            <person name="Erdmann S."/>
            <person name="Fowler T.J."/>
            <person name="Gathman A.C."/>
            <person name="Lombard V."/>
            <person name="Henrissat B."/>
            <person name="Knabe N."/>
            <person name="Kuees U."/>
            <person name="Lilly W.W."/>
            <person name="Lindquist E."/>
            <person name="Lucas S."/>
            <person name="Magnuson J.K."/>
            <person name="Piumi F."/>
            <person name="Raudaskoski M."/>
            <person name="Salamov A."/>
            <person name="Schmutz J."/>
            <person name="Schwarze F.W.M.R."/>
            <person name="vanKuyk P.A."/>
            <person name="Horton J.S."/>
            <person name="Grigoriev I.V."/>
            <person name="Woesten H.A.B."/>
        </authorList>
    </citation>
    <scope>NUCLEOTIDE SEQUENCE [LARGE SCALE GENOMIC DNA]</scope>
    <source>
        <strain evidence="3">H4-8 / FGSC 9210</strain>
    </source>
</reference>
<feature type="region of interest" description="Disordered" evidence="1">
    <location>
        <begin position="117"/>
        <end position="142"/>
    </location>
</feature>